<dbReference type="PANTHER" id="PTHR23355">
    <property type="entry name" value="RIBONUCLEASE"/>
    <property type="match status" value="1"/>
</dbReference>
<feature type="compositionally biased region" description="Low complexity" evidence="1">
    <location>
        <begin position="7"/>
        <end position="21"/>
    </location>
</feature>
<proteinExistence type="predicted"/>
<dbReference type="RefSeq" id="WP_014103485.1">
    <property type="nucleotide sequence ID" value="NC_016026.1"/>
</dbReference>
<dbReference type="GO" id="GO:0004540">
    <property type="term" value="F:RNA nuclease activity"/>
    <property type="evidence" value="ECO:0007669"/>
    <property type="project" value="InterPro"/>
</dbReference>
<dbReference type="KEGG" id="mai:MICA_1953"/>
<dbReference type="InterPro" id="IPR012340">
    <property type="entry name" value="NA-bd_OB-fold"/>
</dbReference>
<accession>G2KNL7</accession>
<gene>
    <name evidence="3" type="ordered locus">MICA_1953</name>
</gene>
<evidence type="ECO:0000313" key="3">
    <source>
        <dbReference type="EMBL" id="AEP10262.1"/>
    </source>
</evidence>
<dbReference type="HOGENOM" id="CLU_002333_7_3_5"/>
<keyword evidence="4" id="KW-1185">Reference proteome</keyword>
<dbReference type="GO" id="GO:0006402">
    <property type="term" value="P:mRNA catabolic process"/>
    <property type="evidence" value="ECO:0007669"/>
    <property type="project" value="TreeGrafter"/>
</dbReference>
<dbReference type="AlphaFoldDB" id="G2KNL7"/>
<dbReference type="SUPFAM" id="SSF50249">
    <property type="entry name" value="Nucleic acid-binding proteins"/>
    <property type="match status" value="1"/>
</dbReference>
<dbReference type="InterPro" id="IPR001900">
    <property type="entry name" value="RNase_II/R"/>
</dbReference>
<protein>
    <submittedName>
        <fullName evidence="3">RNB domain protein</fullName>
    </submittedName>
</protein>
<dbReference type="GO" id="GO:0003723">
    <property type="term" value="F:RNA binding"/>
    <property type="evidence" value="ECO:0007669"/>
    <property type="project" value="InterPro"/>
</dbReference>
<evidence type="ECO:0000256" key="1">
    <source>
        <dbReference type="SAM" id="MobiDB-lite"/>
    </source>
</evidence>
<reference evidence="3 4" key="1">
    <citation type="journal article" date="2011" name="BMC Genomics">
        <title>Genomic insights into an obligate epibiotic bacterial predator: Micavibrio aeruginosavorus ARL-13.</title>
        <authorList>
            <person name="Wang Z."/>
            <person name="Kadouri D."/>
            <person name="Wu M."/>
        </authorList>
    </citation>
    <scope>NUCLEOTIDE SEQUENCE [LARGE SCALE GENOMIC DNA]</scope>
    <source>
        <strain evidence="3 4">ARL-13</strain>
    </source>
</reference>
<dbReference type="Pfam" id="PF00773">
    <property type="entry name" value="RNB"/>
    <property type="match status" value="1"/>
</dbReference>
<dbReference type="EMBL" id="CP002382">
    <property type="protein sequence ID" value="AEP10262.1"/>
    <property type="molecule type" value="Genomic_DNA"/>
</dbReference>
<dbReference type="STRING" id="856793.MICA_1953"/>
<evidence type="ECO:0000259" key="2">
    <source>
        <dbReference type="SMART" id="SM00955"/>
    </source>
</evidence>
<feature type="region of interest" description="Disordered" evidence="1">
    <location>
        <begin position="1"/>
        <end position="33"/>
    </location>
</feature>
<dbReference type="GO" id="GO:0005829">
    <property type="term" value="C:cytosol"/>
    <property type="evidence" value="ECO:0007669"/>
    <property type="project" value="TreeGrafter"/>
</dbReference>
<dbReference type="SMART" id="SM00955">
    <property type="entry name" value="RNB"/>
    <property type="match status" value="1"/>
</dbReference>
<dbReference type="Proteomes" id="UP000009286">
    <property type="component" value="Chromosome"/>
</dbReference>
<evidence type="ECO:0000313" key="4">
    <source>
        <dbReference type="Proteomes" id="UP000009286"/>
    </source>
</evidence>
<dbReference type="eggNOG" id="COG0557">
    <property type="taxonomic scope" value="Bacteria"/>
</dbReference>
<dbReference type="InterPro" id="IPR050180">
    <property type="entry name" value="RNR_Ribonuclease"/>
</dbReference>
<feature type="domain" description="RNB" evidence="2">
    <location>
        <begin position="97"/>
        <end position="429"/>
    </location>
</feature>
<dbReference type="PANTHER" id="PTHR23355:SF37">
    <property type="entry name" value="EXORIBONUCLEASE 2"/>
    <property type="match status" value="1"/>
</dbReference>
<organism evidence="3 4">
    <name type="scientific">Micavibrio aeruginosavorus (strain ARL-13)</name>
    <dbReference type="NCBI Taxonomy" id="856793"/>
    <lineage>
        <taxon>Bacteria</taxon>
        <taxon>Pseudomonadati</taxon>
        <taxon>Bdellovibrionota</taxon>
        <taxon>Bdellovibrionia</taxon>
        <taxon>Bdellovibrionales</taxon>
        <taxon>Pseudobdellovibrionaceae</taxon>
        <taxon>Micavibrio</taxon>
    </lineage>
</organism>
<dbReference type="OrthoDB" id="5800376at2"/>
<sequence>MAKKKQTNNNHAHNNGRKNSNGNGGAPRGRNISPTAQSIKVSIAATNDQTPTDPDAFKASTITTAVLNSFKIKEPHDAAAVAEATTVVQTVDSSAVRKDLTHIPFVTIDGITSRDFDDAVHAEPDTAADNVGGYLVNVAIADVAWYVRPGSALDDQALSRGFSVYPPDRAVHMLPNELSEQACSLKPNVDRYALVAHIRVNKDGDVLDSSYSRAIIRSRARLTYEGVDEFLAGELSGVPSVADTLIPPLHEVYEILNQNAMNRGKLKFSFGKMSSTIGADGFVNGFVKDDNREGSRELIEELMCLANCVVARDLLAHGQYPVMTRVHEEPAEDQVTKAKALLSAAGITKRHGEEWTLADINKMLDDPAYADKHDKIRSAAMKLINRGEYAINETGHFGLALKTYCHFTSPIRRYPDLQVHRALISAFNLGEGGMAKDVDLKSMFNQAAAINALDNQADAVYRIATDRYALAFLHKTGPVHQATLKDIKKDGALVLAFENTPLKLTVDKSFVPADDFRINMKKRQLVDDMGTVIGINDNVPVRILSCNPLTGTFSIAMDGYTYPKGGTLQPMAQKDRKQAPKNG</sequence>
<name>G2KNL7_MICAA</name>